<sequence>MDSISYKQHLSFRVQGARYALALDHVRELIDCGPVTPVPLMPSFVLGIVNVRGCMVPVIDLAARLDLPPTQRSKRSCVVVAEALFDQQSHRIGLLVEAVETVLDVHADDISPAPVFGSDIRQDFIAGVLNGNPGDTVILDLQQLVMLGDLQPIFRAAAP</sequence>
<accession>W8QXL4</accession>
<dbReference type="InterPro" id="IPR036061">
    <property type="entry name" value="CheW-like_dom_sf"/>
</dbReference>
<dbReference type="InterPro" id="IPR039315">
    <property type="entry name" value="CheW"/>
</dbReference>
<dbReference type="PANTHER" id="PTHR22617:SF41">
    <property type="entry name" value="CHEMOTAXIS SIGNAL TRANSDUCTION SYSTEM ADAPTOR PROTEIN CHEW"/>
    <property type="match status" value="1"/>
</dbReference>
<dbReference type="GO" id="GO:0005829">
    <property type="term" value="C:cytosol"/>
    <property type="evidence" value="ECO:0007669"/>
    <property type="project" value="TreeGrafter"/>
</dbReference>
<dbReference type="GO" id="GO:0007165">
    <property type="term" value="P:signal transduction"/>
    <property type="evidence" value="ECO:0007669"/>
    <property type="project" value="InterPro"/>
</dbReference>
<dbReference type="EMBL" id="CP007441">
    <property type="protein sequence ID" value="AHL75375.1"/>
    <property type="molecule type" value="Genomic_DNA"/>
</dbReference>
<gene>
    <name evidence="2" type="ORF">CH92_09720</name>
</gene>
<dbReference type="KEGG" id="pstt:CH92_09720"/>
<feature type="domain" description="CheW-like" evidence="1">
    <location>
        <begin position="6"/>
        <end position="150"/>
    </location>
</feature>
<dbReference type="Pfam" id="PF01584">
    <property type="entry name" value="CheW"/>
    <property type="match status" value="1"/>
</dbReference>
<evidence type="ECO:0000313" key="3">
    <source>
        <dbReference type="Proteomes" id="UP000019522"/>
    </source>
</evidence>
<dbReference type="SMART" id="SM00260">
    <property type="entry name" value="CheW"/>
    <property type="match status" value="1"/>
</dbReference>
<evidence type="ECO:0000259" key="1">
    <source>
        <dbReference type="PROSITE" id="PS50851"/>
    </source>
</evidence>
<reference evidence="2 3" key="2">
    <citation type="submission" date="2014-03" db="EMBL/GenBank/DDBJ databases">
        <authorList>
            <person name="Baltrus D."/>
            <person name="Dougherty K."/>
        </authorList>
    </citation>
    <scope>NUCLEOTIDE SEQUENCE</scope>
    <source>
        <strain evidence="2 3">28a24</strain>
    </source>
</reference>
<evidence type="ECO:0000313" key="2">
    <source>
        <dbReference type="EMBL" id="AHL75375.1"/>
    </source>
</evidence>
<dbReference type="SUPFAM" id="SSF50341">
    <property type="entry name" value="CheW-like"/>
    <property type="match status" value="1"/>
</dbReference>
<organism evidence="2 3">
    <name type="scientific">Stutzerimonas stutzeri</name>
    <name type="common">Pseudomonas stutzeri</name>
    <dbReference type="NCBI Taxonomy" id="316"/>
    <lineage>
        <taxon>Bacteria</taxon>
        <taxon>Pseudomonadati</taxon>
        <taxon>Pseudomonadota</taxon>
        <taxon>Gammaproteobacteria</taxon>
        <taxon>Pseudomonadales</taxon>
        <taxon>Pseudomonadaceae</taxon>
        <taxon>Stutzerimonas</taxon>
    </lineage>
</organism>
<name>W8QXL4_STUST</name>
<proteinExistence type="predicted"/>
<dbReference type="Proteomes" id="UP000019522">
    <property type="component" value="Chromosome"/>
</dbReference>
<dbReference type="Gene3D" id="2.30.30.40">
    <property type="entry name" value="SH3 Domains"/>
    <property type="match status" value="1"/>
</dbReference>
<dbReference type="AlphaFoldDB" id="W8QXL4"/>
<dbReference type="Gene3D" id="2.40.50.180">
    <property type="entry name" value="CheA-289, Domain 4"/>
    <property type="match status" value="1"/>
</dbReference>
<dbReference type="PROSITE" id="PS50851">
    <property type="entry name" value="CHEW"/>
    <property type="match status" value="1"/>
</dbReference>
<dbReference type="RefSeq" id="WP_025241553.1">
    <property type="nucleotide sequence ID" value="NZ_CP007441.1"/>
</dbReference>
<dbReference type="GO" id="GO:0006935">
    <property type="term" value="P:chemotaxis"/>
    <property type="evidence" value="ECO:0007669"/>
    <property type="project" value="InterPro"/>
</dbReference>
<reference evidence="3" key="1">
    <citation type="journal article" date="2014" name="Genome Announc.">
        <title>Complete Genome Sequence of the Highly Transformable Pseudomonas stutzeri Strain 28a24.</title>
        <authorList>
            <person name="Smith B.A."/>
            <person name="Dougherty K.M."/>
            <person name="Baltrus D.A."/>
        </authorList>
    </citation>
    <scope>NUCLEOTIDE SEQUENCE [LARGE SCALE GENOMIC DNA]</scope>
    <source>
        <strain evidence="3">28a24</strain>
    </source>
</reference>
<dbReference type="PANTHER" id="PTHR22617">
    <property type="entry name" value="CHEMOTAXIS SENSOR HISTIDINE KINASE-RELATED"/>
    <property type="match status" value="1"/>
</dbReference>
<protein>
    <submittedName>
        <fullName evidence="2">Chemotaxis protein CheW</fullName>
    </submittedName>
</protein>
<dbReference type="PATRIC" id="fig|316.77.peg.1942"/>
<dbReference type="InterPro" id="IPR002545">
    <property type="entry name" value="CheW-lke_dom"/>
</dbReference>